<keyword evidence="3" id="KW-0813">Transport</keyword>
<sequence>MIKHIFGRISIFLGLVLTLISLDVNAQEKITLQMAVDRTLANNLTIKQAQINESLGLADLEQAKNNRLPSLNAGTQGGYNFGRSQVAGAFTYTSSTSLNVNGNAQLQFTLYQGGQLHNQIIQNKLLLDVSKGQTSKIKNDLILNVVTDYLQILTNQDLVDAAKQQVDIANQNLEKSNISFKVGNQTLADLSQAKAQVSTATLNLTTAQNQLDLSILVLKQYMEMDPNTPIIVERPDVSKLTDIKTVYDANEVVKTALTVNPDVLLAELQQKTYQQAIDLAKGYYYPTVSLYGGLASSYSNRLDTKLTGYSTVIQQIGITQITQEKVVSSYQQGVYGPYSAFEQIRDNFNQNIGLSIQIPIFNRFNARTAVRKARLNYESAQLNTQIAKNNLSKTIIQAVLDLSAAEKQYQSAQQTYDANKAALNVTKQRYDVGLVNSLDYNTAVTNFNKSENDMIEARYAVIFRSKIIDYYLGNTITL</sequence>
<keyword evidence="10" id="KW-1185">Reference proteome</keyword>
<evidence type="ECO:0000256" key="6">
    <source>
        <dbReference type="ARBA" id="ARBA00023136"/>
    </source>
</evidence>
<evidence type="ECO:0000256" key="2">
    <source>
        <dbReference type="ARBA" id="ARBA00007613"/>
    </source>
</evidence>
<dbReference type="Proteomes" id="UP001500841">
    <property type="component" value="Unassembled WGS sequence"/>
</dbReference>
<dbReference type="InterPro" id="IPR051906">
    <property type="entry name" value="TolC-like"/>
</dbReference>
<feature type="coiled-coil region" evidence="8">
    <location>
        <begin position="159"/>
        <end position="210"/>
    </location>
</feature>
<evidence type="ECO:0000256" key="3">
    <source>
        <dbReference type="ARBA" id="ARBA00022448"/>
    </source>
</evidence>
<accession>A0ABP7WX92</accession>
<keyword evidence="7" id="KW-0998">Cell outer membrane</keyword>
<evidence type="ECO:0000313" key="10">
    <source>
        <dbReference type="Proteomes" id="UP001500841"/>
    </source>
</evidence>
<dbReference type="PANTHER" id="PTHR30026">
    <property type="entry name" value="OUTER MEMBRANE PROTEIN TOLC"/>
    <property type="match status" value="1"/>
</dbReference>
<proteinExistence type="inferred from homology"/>
<reference evidence="10" key="1">
    <citation type="journal article" date="2019" name="Int. J. Syst. Evol. Microbiol.">
        <title>The Global Catalogue of Microorganisms (GCM) 10K type strain sequencing project: providing services to taxonomists for standard genome sequencing and annotation.</title>
        <authorList>
            <consortium name="The Broad Institute Genomics Platform"/>
            <consortium name="The Broad Institute Genome Sequencing Center for Infectious Disease"/>
            <person name="Wu L."/>
            <person name="Ma J."/>
        </authorList>
    </citation>
    <scope>NUCLEOTIDE SEQUENCE [LARGE SCALE GENOMIC DNA]</scope>
    <source>
        <strain evidence="10">JCM 17085</strain>
    </source>
</reference>
<dbReference type="EMBL" id="BAABCV010000008">
    <property type="protein sequence ID" value="GAA4099106.1"/>
    <property type="molecule type" value="Genomic_DNA"/>
</dbReference>
<dbReference type="SUPFAM" id="SSF56954">
    <property type="entry name" value="Outer membrane efflux proteins (OEP)"/>
    <property type="match status" value="1"/>
</dbReference>
<keyword evidence="4" id="KW-1134">Transmembrane beta strand</keyword>
<comment type="caution">
    <text evidence="9">The sequence shown here is derived from an EMBL/GenBank/DDBJ whole genome shotgun (WGS) entry which is preliminary data.</text>
</comment>
<dbReference type="Pfam" id="PF02321">
    <property type="entry name" value="OEP"/>
    <property type="match status" value="2"/>
</dbReference>
<dbReference type="RefSeq" id="WP_345104660.1">
    <property type="nucleotide sequence ID" value="NZ_BAABCV010000008.1"/>
</dbReference>
<protein>
    <submittedName>
        <fullName evidence="9">TolC family protein</fullName>
    </submittedName>
</protein>
<evidence type="ECO:0000256" key="4">
    <source>
        <dbReference type="ARBA" id="ARBA00022452"/>
    </source>
</evidence>
<comment type="subcellular location">
    <subcellularLocation>
        <location evidence="1">Cell outer membrane</location>
    </subcellularLocation>
</comment>
<dbReference type="Gene3D" id="1.20.1600.10">
    <property type="entry name" value="Outer membrane efflux proteins (OEP)"/>
    <property type="match status" value="1"/>
</dbReference>
<evidence type="ECO:0000256" key="1">
    <source>
        <dbReference type="ARBA" id="ARBA00004442"/>
    </source>
</evidence>
<dbReference type="PANTHER" id="PTHR30026:SF20">
    <property type="entry name" value="OUTER MEMBRANE PROTEIN TOLC"/>
    <property type="match status" value="1"/>
</dbReference>
<organism evidence="9 10">
    <name type="scientific">Mucilaginibacter panaciglaebae</name>
    <dbReference type="NCBI Taxonomy" id="502331"/>
    <lineage>
        <taxon>Bacteria</taxon>
        <taxon>Pseudomonadati</taxon>
        <taxon>Bacteroidota</taxon>
        <taxon>Sphingobacteriia</taxon>
        <taxon>Sphingobacteriales</taxon>
        <taxon>Sphingobacteriaceae</taxon>
        <taxon>Mucilaginibacter</taxon>
    </lineage>
</organism>
<keyword evidence="6" id="KW-0472">Membrane</keyword>
<evidence type="ECO:0000313" key="9">
    <source>
        <dbReference type="EMBL" id="GAA4099106.1"/>
    </source>
</evidence>
<gene>
    <name evidence="9" type="ORF">GCM10022392_24000</name>
</gene>
<evidence type="ECO:0000256" key="8">
    <source>
        <dbReference type="SAM" id="Coils"/>
    </source>
</evidence>
<keyword evidence="5" id="KW-0812">Transmembrane</keyword>
<evidence type="ECO:0000256" key="7">
    <source>
        <dbReference type="ARBA" id="ARBA00023237"/>
    </source>
</evidence>
<dbReference type="InterPro" id="IPR003423">
    <property type="entry name" value="OMP_efflux"/>
</dbReference>
<comment type="similarity">
    <text evidence="2">Belongs to the outer membrane factor (OMF) (TC 1.B.17) family.</text>
</comment>
<name>A0ABP7WX92_9SPHI</name>
<evidence type="ECO:0000256" key="5">
    <source>
        <dbReference type="ARBA" id="ARBA00022692"/>
    </source>
</evidence>
<keyword evidence="8" id="KW-0175">Coiled coil</keyword>